<evidence type="ECO:0000256" key="3">
    <source>
        <dbReference type="ARBA" id="ARBA00023242"/>
    </source>
</evidence>
<dbReference type="Proteomes" id="UP000000759">
    <property type="component" value="Chromosome 7"/>
</dbReference>
<dbReference type="AlphaFoldDB" id="B7FY35"/>
<feature type="compositionally biased region" description="Basic and acidic residues" evidence="4">
    <location>
        <begin position="236"/>
        <end position="248"/>
    </location>
</feature>
<dbReference type="GO" id="GO:0003700">
    <property type="term" value="F:DNA-binding transcription factor activity"/>
    <property type="evidence" value="ECO:0007669"/>
    <property type="project" value="InterPro"/>
</dbReference>
<keyword evidence="3" id="KW-0539">Nucleus</keyword>
<dbReference type="GO" id="GO:0043565">
    <property type="term" value="F:sequence-specific DNA binding"/>
    <property type="evidence" value="ECO:0007669"/>
    <property type="project" value="InterPro"/>
</dbReference>
<evidence type="ECO:0000256" key="2">
    <source>
        <dbReference type="ARBA" id="ARBA00023125"/>
    </source>
</evidence>
<feature type="region of interest" description="Disordered" evidence="4">
    <location>
        <begin position="236"/>
        <end position="255"/>
    </location>
</feature>
<reference evidence="7" key="2">
    <citation type="submission" date="2008-08" db="EMBL/GenBank/DDBJ databases">
        <authorList>
            <consortium name="Diatom Consortium"/>
            <person name="Grigoriev I."/>
            <person name="Grimwood J."/>
            <person name="Kuo A."/>
            <person name="Otillar R.P."/>
            <person name="Salamov A."/>
            <person name="Detter J.C."/>
            <person name="Lindquist E."/>
            <person name="Shapiro H."/>
            <person name="Lucas S."/>
            <person name="Glavina del Rio T."/>
            <person name="Pitluck S."/>
            <person name="Rokhsar D."/>
            <person name="Bowler C."/>
        </authorList>
    </citation>
    <scope>GENOME REANNOTATION</scope>
    <source>
        <strain evidence="7">CCAP 1055/1</strain>
    </source>
</reference>
<dbReference type="PaxDb" id="2850-Phatr45560"/>
<feature type="region of interest" description="Disordered" evidence="4">
    <location>
        <begin position="364"/>
        <end position="385"/>
    </location>
</feature>
<dbReference type="EMBL" id="CM000610">
    <property type="protein sequence ID" value="EEC48852.1"/>
    <property type="molecule type" value="Genomic_DNA"/>
</dbReference>
<dbReference type="KEGG" id="pti:PHATRDRAFT_45560"/>
<feature type="domain" description="HSF-type DNA-binding" evidence="5">
    <location>
        <begin position="114"/>
        <end position="209"/>
    </location>
</feature>
<dbReference type="FunFam" id="1.10.10.10:FF:000479">
    <property type="entry name" value="Predicted protein"/>
    <property type="match status" value="1"/>
</dbReference>
<dbReference type="GeneID" id="7200741"/>
<dbReference type="SMR" id="B7FY35"/>
<dbReference type="HOGENOM" id="CLU_718600_0_0_1"/>
<dbReference type="PANTHER" id="PTHR10015:SF206">
    <property type="entry name" value="HSF-TYPE DNA-BINDING DOMAIN-CONTAINING PROTEIN"/>
    <property type="match status" value="1"/>
</dbReference>
<evidence type="ECO:0000256" key="1">
    <source>
        <dbReference type="ARBA" id="ARBA00004123"/>
    </source>
</evidence>
<dbReference type="GO" id="GO:0005634">
    <property type="term" value="C:nucleus"/>
    <property type="evidence" value="ECO:0007669"/>
    <property type="project" value="UniProtKB-SubCell"/>
</dbReference>
<gene>
    <name evidence="6" type="ORF">PHATRDRAFT_45560</name>
</gene>
<dbReference type="RefSeq" id="XP_002179866.1">
    <property type="nucleotide sequence ID" value="XM_002179830.1"/>
</dbReference>
<dbReference type="InterPro" id="IPR000232">
    <property type="entry name" value="HSF_DNA-bd"/>
</dbReference>
<dbReference type="eggNOG" id="ENOG502T2PD">
    <property type="taxonomic scope" value="Eukaryota"/>
</dbReference>
<keyword evidence="7" id="KW-1185">Reference proteome</keyword>
<dbReference type="InParanoid" id="B7FY35"/>
<dbReference type="InterPro" id="IPR036390">
    <property type="entry name" value="WH_DNA-bd_sf"/>
</dbReference>
<proteinExistence type="predicted"/>
<dbReference type="InterPro" id="IPR036388">
    <property type="entry name" value="WH-like_DNA-bd_sf"/>
</dbReference>
<reference evidence="6 7" key="1">
    <citation type="journal article" date="2008" name="Nature">
        <title>The Phaeodactylum genome reveals the evolutionary history of diatom genomes.</title>
        <authorList>
            <person name="Bowler C."/>
            <person name="Allen A.E."/>
            <person name="Badger J.H."/>
            <person name="Grimwood J."/>
            <person name="Jabbari K."/>
            <person name="Kuo A."/>
            <person name="Maheswari U."/>
            <person name="Martens C."/>
            <person name="Maumus F."/>
            <person name="Otillar R.P."/>
            <person name="Rayko E."/>
            <person name="Salamov A."/>
            <person name="Vandepoele K."/>
            <person name="Beszteri B."/>
            <person name="Gruber A."/>
            <person name="Heijde M."/>
            <person name="Katinka M."/>
            <person name="Mock T."/>
            <person name="Valentin K."/>
            <person name="Verret F."/>
            <person name="Berges J.A."/>
            <person name="Brownlee C."/>
            <person name="Cadoret J.P."/>
            <person name="Chiovitti A."/>
            <person name="Choi C.J."/>
            <person name="Coesel S."/>
            <person name="De Martino A."/>
            <person name="Detter J.C."/>
            <person name="Durkin C."/>
            <person name="Falciatore A."/>
            <person name="Fournet J."/>
            <person name="Haruta M."/>
            <person name="Huysman M.J."/>
            <person name="Jenkins B.D."/>
            <person name="Jiroutova K."/>
            <person name="Jorgensen R.E."/>
            <person name="Joubert Y."/>
            <person name="Kaplan A."/>
            <person name="Kroger N."/>
            <person name="Kroth P.G."/>
            <person name="La Roche J."/>
            <person name="Lindquist E."/>
            <person name="Lommer M."/>
            <person name="Martin-Jezequel V."/>
            <person name="Lopez P.J."/>
            <person name="Lucas S."/>
            <person name="Mangogna M."/>
            <person name="McGinnis K."/>
            <person name="Medlin L.K."/>
            <person name="Montsant A."/>
            <person name="Oudot-Le Secq M.P."/>
            <person name="Napoli C."/>
            <person name="Obornik M."/>
            <person name="Parker M.S."/>
            <person name="Petit J.L."/>
            <person name="Porcel B.M."/>
            <person name="Poulsen N."/>
            <person name="Robison M."/>
            <person name="Rychlewski L."/>
            <person name="Rynearson T.A."/>
            <person name="Schmutz J."/>
            <person name="Shapiro H."/>
            <person name="Siaut M."/>
            <person name="Stanley M."/>
            <person name="Sussman M.R."/>
            <person name="Taylor A.R."/>
            <person name="Vardi A."/>
            <person name="von Dassow P."/>
            <person name="Vyverman W."/>
            <person name="Willis A."/>
            <person name="Wyrwicz L.S."/>
            <person name="Rokhsar D.S."/>
            <person name="Weissenbach J."/>
            <person name="Armbrust E.V."/>
            <person name="Green B.R."/>
            <person name="Van de Peer Y."/>
            <person name="Grigoriev I.V."/>
        </authorList>
    </citation>
    <scope>NUCLEOTIDE SEQUENCE [LARGE SCALE GENOMIC DNA]</scope>
    <source>
        <strain evidence="6 7">CCAP 1055/1</strain>
    </source>
</reference>
<organism evidence="6 7">
    <name type="scientific">Phaeodactylum tricornutum (strain CCAP 1055/1)</name>
    <dbReference type="NCBI Taxonomy" id="556484"/>
    <lineage>
        <taxon>Eukaryota</taxon>
        <taxon>Sar</taxon>
        <taxon>Stramenopiles</taxon>
        <taxon>Ochrophyta</taxon>
        <taxon>Bacillariophyta</taxon>
        <taxon>Bacillariophyceae</taxon>
        <taxon>Bacillariophycidae</taxon>
        <taxon>Naviculales</taxon>
        <taxon>Phaeodactylaceae</taxon>
        <taxon>Phaeodactylum</taxon>
    </lineage>
</organism>
<evidence type="ECO:0000313" key="7">
    <source>
        <dbReference type="Proteomes" id="UP000000759"/>
    </source>
</evidence>
<dbReference type="Gene3D" id="1.10.10.10">
    <property type="entry name" value="Winged helix-like DNA-binding domain superfamily/Winged helix DNA-binding domain"/>
    <property type="match status" value="1"/>
</dbReference>
<accession>B7FY35</accession>
<evidence type="ECO:0000259" key="5">
    <source>
        <dbReference type="Pfam" id="PF00447"/>
    </source>
</evidence>
<dbReference type="OrthoDB" id="46525at2759"/>
<dbReference type="Pfam" id="PF00447">
    <property type="entry name" value="HSF_DNA-bind"/>
    <property type="match status" value="1"/>
</dbReference>
<dbReference type="PANTHER" id="PTHR10015">
    <property type="entry name" value="HEAT SHOCK TRANSCRIPTION FACTOR"/>
    <property type="match status" value="1"/>
</dbReference>
<protein>
    <recommendedName>
        <fullName evidence="5">HSF-type DNA-binding domain-containing protein</fullName>
    </recommendedName>
</protein>
<name>B7FY35_PHATC</name>
<keyword evidence="2" id="KW-0238">DNA-binding</keyword>
<evidence type="ECO:0000256" key="4">
    <source>
        <dbReference type="SAM" id="MobiDB-lite"/>
    </source>
</evidence>
<comment type="subcellular location">
    <subcellularLocation>
        <location evidence="1">Nucleus</location>
    </subcellularLocation>
</comment>
<dbReference type="SUPFAM" id="SSF46785">
    <property type="entry name" value="Winged helix' DNA-binding domain"/>
    <property type="match status" value="1"/>
</dbReference>
<sequence length="385" mass="43117">MEKAENVAVATLAGMNMEKESTLIMPGDAKDEEGMATEKDGKHVLKRSIPGATRAANLKQKRNDEDDCFPVQPHIIQVIKKPRTHMNHSYRDFSLVPSIQNEPAMPTNIDDMSFPQKVHDILRQEVFQKWVSWLPHGRAFRVICSRSSIVVPVAFEKNISEKYFGHKRYSSFLRQLSNHHFKHVSQGPDRNCYYHEFMLRGLPHLCKYMPTPKDARRLIADPQNEPNFYEISKKYPLPDDPEFGKGETSENASKKNATAPILVDAQECLCPASGPASAVGWTVQPAPKWTSEDFLYQCHGTTVSAFPTMAPFFPTDMDGGNAMFAAAFFQATLAAQVHAHQNVAIPAQSTSEPFKVILGTRAEGEQMDPLPASQDNPELGFRNTT</sequence>
<evidence type="ECO:0000313" key="6">
    <source>
        <dbReference type="EMBL" id="EEC48852.1"/>
    </source>
</evidence>